<dbReference type="EMBL" id="VIAR01000009">
    <property type="protein sequence ID" value="TQD37727.1"/>
    <property type="molecule type" value="Genomic_DNA"/>
</dbReference>
<dbReference type="GO" id="GO:0016747">
    <property type="term" value="F:acyltransferase activity, transferring groups other than amino-acyl groups"/>
    <property type="evidence" value="ECO:0007669"/>
    <property type="project" value="InterPro"/>
</dbReference>
<accession>A0A507ZL55</accession>
<name>A0A507ZL55_9FLAO</name>
<dbReference type="Gene3D" id="3.40.630.30">
    <property type="match status" value="1"/>
</dbReference>
<dbReference type="Pfam" id="PF00583">
    <property type="entry name" value="Acetyltransf_1"/>
    <property type="match status" value="1"/>
</dbReference>
<organism evidence="2 3">
    <name type="scientific">Haloflavibacter putidus</name>
    <dbReference type="NCBI Taxonomy" id="2576776"/>
    <lineage>
        <taxon>Bacteria</taxon>
        <taxon>Pseudomonadati</taxon>
        <taxon>Bacteroidota</taxon>
        <taxon>Flavobacteriia</taxon>
        <taxon>Flavobacteriales</taxon>
        <taxon>Flavobacteriaceae</taxon>
        <taxon>Haloflavibacter</taxon>
    </lineage>
</organism>
<dbReference type="SUPFAM" id="SSF55729">
    <property type="entry name" value="Acyl-CoA N-acyltransferases (Nat)"/>
    <property type="match status" value="1"/>
</dbReference>
<evidence type="ECO:0000313" key="3">
    <source>
        <dbReference type="Proteomes" id="UP000317169"/>
    </source>
</evidence>
<keyword evidence="2" id="KW-0808">Transferase</keyword>
<proteinExistence type="predicted"/>
<dbReference type="AlphaFoldDB" id="A0A507ZL55"/>
<dbReference type="InterPro" id="IPR000182">
    <property type="entry name" value="GNAT_dom"/>
</dbReference>
<gene>
    <name evidence="2" type="ORF">FKR84_09650</name>
</gene>
<sequence length="144" mass="16699">MLQVQEVLAETVLPIRQEVLRPGKPLSACVFEPDPLASSHHFMLLKDNLEIAIASYFKERHPEFQEEKQYRLRGMAVLPEYHGKSFGKKLLNESLKKLPSRNLVWFNARLKAVGFYKKQGFLPQGEEFEIPGVGLHILMFQKYE</sequence>
<comment type="caution">
    <text evidence="2">The sequence shown here is derived from an EMBL/GenBank/DDBJ whole genome shotgun (WGS) entry which is preliminary data.</text>
</comment>
<dbReference type="OrthoDB" id="2352823at2"/>
<reference evidence="2 3" key="1">
    <citation type="submission" date="2019-06" db="EMBL/GenBank/DDBJ databases">
        <title>Flavibacter putida gen. nov., sp. nov., a novel marine bacterium of the family Flavobacteriaceae isolated from coastal seawater.</title>
        <authorList>
            <person name="Feng X."/>
        </authorList>
    </citation>
    <scope>NUCLEOTIDE SEQUENCE [LARGE SCALE GENOMIC DNA]</scope>
    <source>
        <strain evidence="2 3">PLHSN227</strain>
    </source>
</reference>
<evidence type="ECO:0000259" key="1">
    <source>
        <dbReference type="PROSITE" id="PS51186"/>
    </source>
</evidence>
<dbReference type="PROSITE" id="PS51186">
    <property type="entry name" value="GNAT"/>
    <property type="match status" value="1"/>
</dbReference>
<dbReference type="CDD" id="cd04301">
    <property type="entry name" value="NAT_SF"/>
    <property type="match status" value="1"/>
</dbReference>
<protein>
    <submittedName>
        <fullName evidence="2">GNAT family N-acetyltransferase</fullName>
    </submittedName>
</protein>
<feature type="domain" description="N-acetyltransferase" evidence="1">
    <location>
        <begin position="1"/>
        <end position="144"/>
    </location>
</feature>
<keyword evidence="3" id="KW-1185">Reference proteome</keyword>
<dbReference type="InterPro" id="IPR016181">
    <property type="entry name" value="Acyl_CoA_acyltransferase"/>
</dbReference>
<dbReference type="RefSeq" id="WP_141422102.1">
    <property type="nucleotide sequence ID" value="NZ_VIAR01000009.1"/>
</dbReference>
<dbReference type="Proteomes" id="UP000317169">
    <property type="component" value="Unassembled WGS sequence"/>
</dbReference>
<evidence type="ECO:0000313" key="2">
    <source>
        <dbReference type="EMBL" id="TQD37727.1"/>
    </source>
</evidence>